<sequence>MALCWNFACIYLFYAFHFVKGLETPKPILIATEIAENKTIILTCNIYGGTARSVGWYRNQGRMVISIGYVNGICKTSPPELPFSTECRCLNITVYTCTLTDNGSTIKSNQIRIRESKPSRTETDSTSTVSRSTRRSDVVNRTVSIQETTQDTTTVTIEKTKADTTHAGKSSEIPANINDVDFTTMQSISY</sequence>
<reference evidence="4" key="1">
    <citation type="submission" date="2022-11" db="EMBL/GenBank/DDBJ databases">
        <title>Centuries of genome instability and evolution in soft-shell clam transmissible cancer (bioRxiv).</title>
        <authorList>
            <person name="Hart S.F.M."/>
            <person name="Yonemitsu M.A."/>
            <person name="Giersch R.M."/>
            <person name="Beal B.F."/>
            <person name="Arriagada G."/>
            <person name="Davis B.W."/>
            <person name="Ostrander E.A."/>
            <person name="Goff S.P."/>
            <person name="Metzger M.J."/>
        </authorList>
    </citation>
    <scope>NUCLEOTIDE SEQUENCE</scope>
    <source>
        <strain evidence="4">MELC-2E11</strain>
        <tissue evidence="4">Siphon/mantle</tissue>
    </source>
</reference>
<dbReference type="PROSITE" id="PS50835">
    <property type="entry name" value="IG_LIKE"/>
    <property type="match status" value="1"/>
</dbReference>
<dbReference type="InterPro" id="IPR007110">
    <property type="entry name" value="Ig-like_dom"/>
</dbReference>
<feature type="domain" description="Ig-like" evidence="3">
    <location>
        <begin position="25"/>
        <end position="114"/>
    </location>
</feature>
<evidence type="ECO:0000259" key="3">
    <source>
        <dbReference type="PROSITE" id="PS50835"/>
    </source>
</evidence>
<keyword evidence="5" id="KW-1185">Reference proteome</keyword>
<organism evidence="4 5">
    <name type="scientific">Mya arenaria</name>
    <name type="common">Soft-shell clam</name>
    <dbReference type="NCBI Taxonomy" id="6604"/>
    <lineage>
        <taxon>Eukaryota</taxon>
        <taxon>Metazoa</taxon>
        <taxon>Spiralia</taxon>
        <taxon>Lophotrochozoa</taxon>
        <taxon>Mollusca</taxon>
        <taxon>Bivalvia</taxon>
        <taxon>Autobranchia</taxon>
        <taxon>Heteroconchia</taxon>
        <taxon>Euheterodonta</taxon>
        <taxon>Imparidentia</taxon>
        <taxon>Neoheterodontei</taxon>
        <taxon>Myida</taxon>
        <taxon>Myoidea</taxon>
        <taxon>Myidae</taxon>
        <taxon>Mya</taxon>
    </lineage>
</organism>
<proteinExistence type="predicted"/>
<feature type="chain" id="PRO_5045818979" description="Ig-like domain-containing protein" evidence="2">
    <location>
        <begin position="22"/>
        <end position="190"/>
    </location>
</feature>
<gene>
    <name evidence="4" type="ORF">MAR_002740</name>
</gene>
<evidence type="ECO:0000313" key="4">
    <source>
        <dbReference type="EMBL" id="WAR29172.1"/>
    </source>
</evidence>
<dbReference type="Proteomes" id="UP001164746">
    <property type="component" value="Chromosome 16"/>
</dbReference>
<name>A0ABY7G783_MYAAR</name>
<accession>A0ABY7G783</accession>
<evidence type="ECO:0000256" key="1">
    <source>
        <dbReference type="SAM" id="MobiDB-lite"/>
    </source>
</evidence>
<feature type="signal peptide" evidence="2">
    <location>
        <begin position="1"/>
        <end position="21"/>
    </location>
</feature>
<dbReference type="EMBL" id="CP111027">
    <property type="protein sequence ID" value="WAR29172.1"/>
    <property type="molecule type" value="Genomic_DNA"/>
</dbReference>
<evidence type="ECO:0000256" key="2">
    <source>
        <dbReference type="SAM" id="SignalP"/>
    </source>
</evidence>
<feature type="region of interest" description="Disordered" evidence="1">
    <location>
        <begin position="113"/>
        <end position="136"/>
    </location>
</feature>
<protein>
    <recommendedName>
        <fullName evidence="3">Ig-like domain-containing protein</fullName>
    </recommendedName>
</protein>
<keyword evidence="2" id="KW-0732">Signal</keyword>
<evidence type="ECO:0000313" key="5">
    <source>
        <dbReference type="Proteomes" id="UP001164746"/>
    </source>
</evidence>
<feature type="compositionally biased region" description="Basic and acidic residues" evidence="1">
    <location>
        <begin position="113"/>
        <end position="123"/>
    </location>
</feature>